<accession>A0A0B6ZWZ1</accession>
<dbReference type="EMBL" id="HACG01026244">
    <property type="protein sequence ID" value="CEK73109.1"/>
    <property type="molecule type" value="Transcribed_RNA"/>
</dbReference>
<gene>
    <name evidence="7" type="primary">ORF85348</name>
</gene>
<keyword evidence="1" id="KW-0677">Repeat</keyword>
<keyword evidence="2" id="KW-1015">Disulfide bond</keyword>
<feature type="region of interest" description="Disordered" evidence="4">
    <location>
        <begin position="191"/>
        <end position="255"/>
    </location>
</feature>
<organism evidence="7">
    <name type="scientific">Arion vulgaris</name>
    <dbReference type="NCBI Taxonomy" id="1028688"/>
    <lineage>
        <taxon>Eukaryota</taxon>
        <taxon>Metazoa</taxon>
        <taxon>Spiralia</taxon>
        <taxon>Lophotrochozoa</taxon>
        <taxon>Mollusca</taxon>
        <taxon>Gastropoda</taxon>
        <taxon>Heterobranchia</taxon>
        <taxon>Euthyneura</taxon>
        <taxon>Panpulmonata</taxon>
        <taxon>Eupulmonata</taxon>
        <taxon>Stylommatophora</taxon>
        <taxon>Helicina</taxon>
        <taxon>Arionoidea</taxon>
        <taxon>Arionidae</taxon>
        <taxon>Arion</taxon>
    </lineage>
</organism>
<dbReference type="Pfam" id="PF00431">
    <property type="entry name" value="CUB"/>
    <property type="match status" value="1"/>
</dbReference>
<evidence type="ECO:0000259" key="6">
    <source>
        <dbReference type="PROSITE" id="PS01180"/>
    </source>
</evidence>
<dbReference type="PANTHER" id="PTHR24251">
    <property type="entry name" value="OVOCHYMASE-RELATED"/>
    <property type="match status" value="1"/>
</dbReference>
<name>A0A0B6ZWZ1_9EUPU</name>
<proteinExistence type="predicted"/>
<feature type="domain" description="CUB" evidence="6">
    <location>
        <begin position="59"/>
        <end position="183"/>
    </location>
</feature>
<dbReference type="InterPro" id="IPR000859">
    <property type="entry name" value="CUB_dom"/>
</dbReference>
<dbReference type="SMART" id="SM00042">
    <property type="entry name" value="CUB"/>
    <property type="match status" value="1"/>
</dbReference>
<feature type="compositionally biased region" description="Low complexity" evidence="4">
    <location>
        <begin position="212"/>
        <end position="236"/>
    </location>
</feature>
<evidence type="ECO:0000256" key="1">
    <source>
        <dbReference type="ARBA" id="ARBA00022737"/>
    </source>
</evidence>
<dbReference type="CDD" id="cd00041">
    <property type="entry name" value="CUB"/>
    <property type="match status" value="1"/>
</dbReference>
<feature type="compositionally biased region" description="Polar residues" evidence="4">
    <location>
        <begin position="194"/>
        <end position="206"/>
    </location>
</feature>
<feature type="transmembrane region" description="Helical" evidence="5">
    <location>
        <begin position="283"/>
        <end position="304"/>
    </location>
</feature>
<keyword evidence="5" id="KW-1133">Transmembrane helix</keyword>
<evidence type="ECO:0000256" key="5">
    <source>
        <dbReference type="SAM" id="Phobius"/>
    </source>
</evidence>
<evidence type="ECO:0000256" key="2">
    <source>
        <dbReference type="ARBA" id="ARBA00023157"/>
    </source>
</evidence>
<dbReference type="SUPFAM" id="SSF49854">
    <property type="entry name" value="Spermadhesin, CUB domain"/>
    <property type="match status" value="1"/>
</dbReference>
<keyword evidence="5" id="KW-0812">Transmembrane</keyword>
<sequence>NINTRYINVNSHVCRFVYLIHQYYSVKMKGLTRNQYSSFICAIVIGFTVLLNYTAYGSCVTPEKTIWAMITPKMENFTDIYTRKQLSSNQSGICRWIILSSEDDSKVKLTFSNFRLKNSSSFYKGDCVEIFDGHDDDSAILDRLCDKVPRKSYISSSSKEMLVIYIRGEVEGTRHFSMTYSSHSGLLTSTLSSQNVTSSPQQQTATVKVRRSSMSQRSSSTTHTSSARPQRSSSKSYNSTQQPQTQVSSKAHTTSAPMFKITSTLRLQISSPHSSSALNTEQIVRIAGIIGAILACAALAYVILKVTKCCKCLRKKETRGSSLASSISRERVRLARGLEQGGGNQEDISQPLSSNNNAIISSTVNHIDEAATDDAHDSDIDSLQGMNEMPPSYESLYLNELGEPATPPKYSPPVHRSSHPPRRVNTFN</sequence>
<feature type="transmembrane region" description="Helical" evidence="5">
    <location>
        <begin position="36"/>
        <end position="56"/>
    </location>
</feature>
<comment type="caution">
    <text evidence="3">Lacks conserved residue(s) required for the propagation of feature annotation.</text>
</comment>
<dbReference type="AlphaFoldDB" id="A0A0B6ZWZ1"/>
<reference evidence="7" key="1">
    <citation type="submission" date="2014-12" db="EMBL/GenBank/DDBJ databases">
        <title>Insight into the proteome of Arion vulgaris.</title>
        <authorList>
            <person name="Aradska J."/>
            <person name="Bulat T."/>
            <person name="Smidak R."/>
            <person name="Sarate P."/>
            <person name="Gangsoo J."/>
            <person name="Sialana F."/>
            <person name="Bilban M."/>
            <person name="Lubec G."/>
        </authorList>
    </citation>
    <scope>NUCLEOTIDE SEQUENCE</scope>
    <source>
        <tissue evidence="7">Skin</tissue>
    </source>
</reference>
<evidence type="ECO:0000313" key="7">
    <source>
        <dbReference type="EMBL" id="CEK73109.1"/>
    </source>
</evidence>
<evidence type="ECO:0000256" key="4">
    <source>
        <dbReference type="SAM" id="MobiDB-lite"/>
    </source>
</evidence>
<evidence type="ECO:0000256" key="3">
    <source>
        <dbReference type="PROSITE-ProRule" id="PRU00059"/>
    </source>
</evidence>
<feature type="compositionally biased region" description="Polar residues" evidence="4">
    <location>
        <begin position="237"/>
        <end position="255"/>
    </location>
</feature>
<dbReference type="PANTHER" id="PTHR24251:SF37">
    <property type="entry name" value="CUB DOMAIN-CONTAINING PROTEIN"/>
    <property type="match status" value="1"/>
</dbReference>
<dbReference type="InterPro" id="IPR035914">
    <property type="entry name" value="Sperma_CUB_dom_sf"/>
</dbReference>
<keyword evidence="5" id="KW-0472">Membrane</keyword>
<feature type="region of interest" description="Disordered" evidence="4">
    <location>
        <begin position="376"/>
        <end position="428"/>
    </location>
</feature>
<protein>
    <recommendedName>
        <fullName evidence="6">CUB domain-containing protein</fullName>
    </recommendedName>
</protein>
<dbReference type="Gene3D" id="2.60.120.290">
    <property type="entry name" value="Spermadhesin, CUB domain"/>
    <property type="match status" value="1"/>
</dbReference>
<feature type="non-terminal residue" evidence="7">
    <location>
        <position position="1"/>
    </location>
</feature>
<dbReference type="PROSITE" id="PS01180">
    <property type="entry name" value="CUB"/>
    <property type="match status" value="1"/>
</dbReference>